<reference evidence="3" key="1">
    <citation type="submission" date="2023-06" db="EMBL/GenBank/DDBJ databases">
        <authorList>
            <person name="Kurt Z."/>
        </authorList>
    </citation>
    <scope>NUCLEOTIDE SEQUENCE</scope>
</reference>
<evidence type="ECO:0000313" key="3">
    <source>
        <dbReference type="EMBL" id="CAI9967907.1"/>
    </source>
</evidence>
<gene>
    <name evidence="4" type="ORF">HINF_LOCUS17469</name>
    <name evidence="3" type="ORF">HINF_LOCUS55552</name>
</gene>
<proteinExistence type="predicted"/>
<dbReference type="Proteomes" id="UP001642409">
    <property type="component" value="Unassembled WGS sequence"/>
</dbReference>
<dbReference type="PANTHER" id="PTHR46652">
    <property type="entry name" value="LEUCINE-RICH REPEAT AND IQ DOMAIN-CONTAINING PROTEIN 1-RELATED"/>
    <property type="match status" value="1"/>
</dbReference>
<keyword evidence="5" id="KW-1185">Reference proteome</keyword>
<evidence type="ECO:0000256" key="2">
    <source>
        <dbReference type="ARBA" id="ARBA00022737"/>
    </source>
</evidence>
<dbReference type="EMBL" id="CAXDID020000044">
    <property type="protein sequence ID" value="CAL6001511.1"/>
    <property type="molecule type" value="Genomic_DNA"/>
</dbReference>
<keyword evidence="1" id="KW-0433">Leucine-rich repeat</keyword>
<name>A0AA86R824_9EUKA</name>
<dbReference type="PANTHER" id="PTHR46652:SF3">
    <property type="entry name" value="LEUCINE-RICH REPEAT-CONTAINING PROTEIN 9"/>
    <property type="match status" value="1"/>
</dbReference>
<dbReference type="EMBL" id="CATOUU010001031">
    <property type="protein sequence ID" value="CAI9967907.1"/>
    <property type="molecule type" value="Genomic_DNA"/>
</dbReference>
<dbReference type="InterPro" id="IPR050836">
    <property type="entry name" value="SDS22/Internalin_LRR"/>
</dbReference>
<sequence>MQNLLELDMGYNAVTDITFIANLINLQTISLEGCEQLKNIYPLKQCKQLEHIDIGHSGVSDIGVLCFHKYLSILNIEDTQVVDLHPLQFLFWLQNLFAANSCVIDVTPLKDLIRLNFLSLKNNKIQDFSPIYHHQNYPSDENADYQLYYVEDQTEPTPQEAHFYNKITSVHNSQNSFRQIQQENKIQKFKNSFTKTTKTVISALNNVLGSYNKQAELLVQFISINTYNE</sequence>
<protein>
    <submittedName>
        <fullName evidence="3">InlB B-repeat-containing protein</fullName>
    </submittedName>
    <submittedName>
        <fullName evidence="4">InlB_B-repeat-containing protein</fullName>
    </submittedName>
</protein>
<organism evidence="3">
    <name type="scientific">Hexamita inflata</name>
    <dbReference type="NCBI Taxonomy" id="28002"/>
    <lineage>
        <taxon>Eukaryota</taxon>
        <taxon>Metamonada</taxon>
        <taxon>Diplomonadida</taxon>
        <taxon>Hexamitidae</taxon>
        <taxon>Hexamitinae</taxon>
        <taxon>Hexamita</taxon>
    </lineage>
</organism>
<comment type="caution">
    <text evidence="3">The sequence shown here is derived from an EMBL/GenBank/DDBJ whole genome shotgun (WGS) entry which is preliminary data.</text>
</comment>
<evidence type="ECO:0000313" key="5">
    <source>
        <dbReference type="Proteomes" id="UP001642409"/>
    </source>
</evidence>
<dbReference type="Pfam" id="PF12799">
    <property type="entry name" value="LRR_4"/>
    <property type="match status" value="1"/>
</dbReference>
<evidence type="ECO:0000256" key="1">
    <source>
        <dbReference type="ARBA" id="ARBA00022614"/>
    </source>
</evidence>
<reference evidence="4 5" key="2">
    <citation type="submission" date="2024-07" db="EMBL/GenBank/DDBJ databases">
        <authorList>
            <person name="Akdeniz Z."/>
        </authorList>
    </citation>
    <scope>NUCLEOTIDE SEQUENCE [LARGE SCALE GENOMIC DNA]</scope>
</reference>
<dbReference type="SUPFAM" id="SSF52058">
    <property type="entry name" value="L domain-like"/>
    <property type="match status" value="1"/>
</dbReference>
<dbReference type="Gene3D" id="3.80.10.10">
    <property type="entry name" value="Ribonuclease Inhibitor"/>
    <property type="match status" value="1"/>
</dbReference>
<dbReference type="InterPro" id="IPR001611">
    <property type="entry name" value="Leu-rich_rpt"/>
</dbReference>
<accession>A0AA86R824</accession>
<keyword evidence="2" id="KW-0677">Repeat</keyword>
<evidence type="ECO:0000313" key="4">
    <source>
        <dbReference type="EMBL" id="CAL6001511.1"/>
    </source>
</evidence>
<dbReference type="InterPro" id="IPR032675">
    <property type="entry name" value="LRR_dom_sf"/>
</dbReference>
<dbReference type="AlphaFoldDB" id="A0AA86R824"/>
<dbReference type="PROSITE" id="PS51450">
    <property type="entry name" value="LRR"/>
    <property type="match status" value="1"/>
</dbReference>
<dbReference type="InterPro" id="IPR025875">
    <property type="entry name" value="Leu-rich_rpt_4"/>
</dbReference>